<dbReference type="InterPro" id="IPR001214">
    <property type="entry name" value="SET_dom"/>
</dbReference>
<evidence type="ECO:0000256" key="1">
    <source>
        <dbReference type="SAM" id="Phobius"/>
    </source>
</evidence>
<dbReference type="AlphaFoldDB" id="A0A7S2UG17"/>
<organism evidence="3">
    <name type="scientific">Attheya septentrionalis</name>
    <dbReference type="NCBI Taxonomy" id="420275"/>
    <lineage>
        <taxon>Eukaryota</taxon>
        <taxon>Sar</taxon>
        <taxon>Stramenopiles</taxon>
        <taxon>Ochrophyta</taxon>
        <taxon>Bacillariophyta</taxon>
        <taxon>Coscinodiscophyceae</taxon>
        <taxon>Chaetocerotophycidae</taxon>
        <taxon>Chaetocerotales</taxon>
        <taxon>Attheyaceae</taxon>
        <taxon>Attheya</taxon>
    </lineage>
</organism>
<dbReference type="Gene3D" id="2.170.270.10">
    <property type="entry name" value="SET domain"/>
    <property type="match status" value="1"/>
</dbReference>
<keyword evidence="1" id="KW-0812">Transmembrane</keyword>
<dbReference type="InterPro" id="IPR046341">
    <property type="entry name" value="SET_dom_sf"/>
</dbReference>
<keyword evidence="1" id="KW-0472">Membrane</keyword>
<evidence type="ECO:0000313" key="3">
    <source>
        <dbReference type="EMBL" id="CAD9816406.1"/>
    </source>
</evidence>
<dbReference type="SUPFAM" id="SSF82199">
    <property type="entry name" value="SET domain"/>
    <property type="match status" value="1"/>
</dbReference>
<feature type="transmembrane region" description="Helical" evidence="1">
    <location>
        <begin position="21"/>
        <end position="40"/>
    </location>
</feature>
<sequence>MDEMQRRMRNMGQRSQLIRKVILTMPIVFLYFGTMVLASHQTHHSIAQRRFSTFSTRQRRRNEVGKRRNTYSRRGTARGLAAFGLSSPDTILQVASATISYIGLVGYFDRPRGRLDVEPSHLQVRDSQVTGAGLGLYATESMTKGTVLGTYPGVVVPLQANMEKFRQNPQCETYIWRFTDNERVVDPTNMQTGNLEDVCGGGTLHTPGSTLLFQTLFRAWNVPTTLARINEPPIGMDCNVDSEQDLSKRHVTFFLSRDVVQGEELFMDYGIYYDRSFYGGGNGPSSDSRDDASFKKDK</sequence>
<feature type="domain" description="SET" evidence="2">
    <location>
        <begin position="120"/>
        <end position="270"/>
    </location>
</feature>
<evidence type="ECO:0000259" key="2">
    <source>
        <dbReference type="PROSITE" id="PS50280"/>
    </source>
</evidence>
<name>A0A7S2UG17_9STRA</name>
<reference evidence="3" key="1">
    <citation type="submission" date="2021-01" db="EMBL/GenBank/DDBJ databases">
        <authorList>
            <person name="Corre E."/>
            <person name="Pelletier E."/>
            <person name="Niang G."/>
            <person name="Scheremetjew M."/>
            <person name="Finn R."/>
            <person name="Kale V."/>
            <person name="Holt S."/>
            <person name="Cochrane G."/>
            <person name="Meng A."/>
            <person name="Brown T."/>
            <person name="Cohen L."/>
        </authorList>
    </citation>
    <scope>NUCLEOTIDE SEQUENCE</scope>
    <source>
        <strain evidence="3">CCMP2084</strain>
    </source>
</reference>
<accession>A0A7S2UG17</accession>
<dbReference type="PROSITE" id="PS50280">
    <property type="entry name" value="SET"/>
    <property type="match status" value="1"/>
</dbReference>
<gene>
    <name evidence="3" type="ORF">ASEP1449_LOCUS8238</name>
</gene>
<protein>
    <recommendedName>
        <fullName evidence="2">SET domain-containing protein</fullName>
    </recommendedName>
</protein>
<proteinExistence type="predicted"/>
<dbReference type="EMBL" id="HBHQ01012396">
    <property type="protein sequence ID" value="CAD9816406.1"/>
    <property type="molecule type" value="Transcribed_RNA"/>
</dbReference>
<dbReference type="Pfam" id="PF00856">
    <property type="entry name" value="SET"/>
    <property type="match status" value="1"/>
</dbReference>
<keyword evidence="1" id="KW-1133">Transmembrane helix</keyword>